<comment type="caution">
    <text evidence="1">The sequence shown here is derived from an EMBL/GenBank/DDBJ whole genome shotgun (WGS) entry which is preliminary data.</text>
</comment>
<accession>A0A7J8P3L7</accession>
<feature type="non-terminal residue" evidence="1">
    <location>
        <position position="1"/>
    </location>
</feature>
<evidence type="ECO:0000313" key="2">
    <source>
        <dbReference type="Proteomes" id="UP000593578"/>
    </source>
</evidence>
<dbReference type="EMBL" id="JABEZZ010000004">
    <property type="protein sequence ID" value="MBA0583630.1"/>
    <property type="molecule type" value="Genomic_DNA"/>
</dbReference>
<name>A0A7J8P3L7_GOSRA</name>
<protein>
    <submittedName>
        <fullName evidence="1">Uncharacterized protein</fullName>
    </submittedName>
</protein>
<dbReference type="AlphaFoldDB" id="A0A7J8P3L7"/>
<proteinExistence type="predicted"/>
<gene>
    <name evidence="1" type="ORF">Gorai_014479</name>
</gene>
<evidence type="ECO:0000313" key="1">
    <source>
        <dbReference type="EMBL" id="MBA0583630.1"/>
    </source>
</evidence>
<sequence length="105" mass="11464">DFKFLSDFLSPALTPIRFPSSVLRGSEHRLPATIPVSDLEFPSSKAASKLILILPSLGGTHLLTPLLLHSATQRTRLLGAEQPLKARGSHERLVNILDINTASWT</sequence>
<organism evidence="1 2">
    <name type="scientific">Gossypium raimondii</name>
    <name type="common">Peruvian cotton</name>
    <name type="synonym">Gossypium klotzschianum subsp. raimondii</name>
    <dbReference type="NCBI Taxonomy" id="29730"/>
    <lineage>
        <taxon>Eukaryota</taxon>
        <taxon>Viridiplantae</taxon>
        <taxon>Streptophyta</taxon>
        <taxon>Embryophyta</taxon>
        <taxon>Tracheophyta</taxon>
        <taxon>Spermatophyta</taxon>
        <taxon>Magnoliopsida</taxon>
        <taxon>eudicotyledons</taxon>
        <taxon>Gunneridae</taxon>
        <taxon>Pentapetalae</taxon>
        <taxon>rosids</taxon>
        <taxon>malvids</taxon>
        <taxon>Malvales</taxon>
        <taxon>Malvaceae</taxon>
        <taxon>Malvoideae</taxon>
        <taxon>Gossypium</taxon>
    </lineage>
</organism>
<reference evidence="1 2" key="1">
    <citation type="journal article" date="2019" name="Genome Biol. Evol.">
        <title>Insights into the evolution of the New World diploid cottons (Gossypium, subgenus Houzingenia) based on genome sequencing.</title>
        <authorList>
            <person name="Grover C.E."/>
            <person name="Arick M.A. 2nd"/>
            <person name="Thrash A."/>
            <person name="Conover J.L."/>
            <person name="Sanders W.S."/>
            <person name="Peterson D.G."/>
            <person name="Frelichowski J.E."/>
            <person name="Scheffler J.A."/>
            <person name="Scheffler B.E."/>
            <person name="Wendel J.F."/>
        </authorList>
    </citation>
    <scope>NUCLEOTIDE SEQUENCE [LARGE SCALE GENOMIC DNA]</scope>
    <source>
        <strain evidence="1">8</strain>
        <tissue evidence="1">Leaf</tissue>
    </source>
</reference>
<dbReference type="Proteomes" id="UP000593578">
    <property type="component" value="Unassembled WGS sequence"/>
</dbReference>